<evidence type="ECO:0000313" key="3">
    <source>
        <dbReference type="EMBL" id="QDU92864.1"/>
    </source>
</evidence>
<dbReference type="InterPro" id="IPR009050">
    <property type="entry name" value="Globin-like_sf"/>
</dbReference>
<dbReference type="InterPro" id="IPR000971">
    <property type="entry name" value="Globin"/>
</dbReference>
<gene>
    <name evidence="3" type="primary">hmp_2</name>
    <name evidence="3" type="ORF">Pla8534_06370</name>
</gene>
<dbReference type="EMBL" id="CP036433">
    <property type="protein sequence ID" value="QDU92864.1"/>
    <property type="molecule type" value="Genomic_DNA"/>
</dbReference>
<dbReference type="InterPro" id="IPR012292">
    <property type="entry name" value="Globin/Proto"/>
</dbReference>
<evidence type="ECO:0000256" key="1">
    <source>
        <dbReference type="RuleBase" id="RU000356"/>
    </source>
</evidence>
<reference evidence="3 4" key="1">
    <citation type="submission" date="2019-02" db="EMBL/GenBank/DDBJ databases">
        <title>Deep-cultivation of Planctomycetes and their phenomic and genomic characterization uncovers novel biology.</title>
        <authorList>
            <person name="Wiegand S."/>
            <person name="Jogler M."/>
            <person name="Boedeker C."/>
            <person name="Pinto D."/>
            <person name="Vollmers J."/>
            <person name="Rivas-Marin E."/>
            <person name="Kohn T."/>
            <person name="Peeters S.H."/>
            <person name="Heuer A."/>
            <person name="Rast P."/>
            <person name="Oberbeckmann S."/>
            <person name="Bunk B."/>
            <person name="Jeske O."/>
            <person name="Meyerdierks A."/>
            <person name="Storesund J.E."/>
            <person name="Kallscheuer N."/>
            <person name="Luecker S."/>
            <person name="Lage O.M."/>
            <person name="Pohl T."/>
            <person name="Merkel B.J."/>
            <person name="Hornburger P."/>
            <person name="Mueller R.-W."/>
            <person name="Bruemmer F."/>
            <person name="Labrenz M."/>
            <person name="Spormann A.M."/>
            <person name="Op den Camp H."/>
            <person name="Overmann J."/>
            <person name="Amann R."/>
            <person name="Jetten M.S.M."/>
            <person name="Mascher T."/>
            <person name="Medema M.H."/>
            <person name="Devos D.P."/>
            <person name="Kaster A.-K."/>
            <person name="Ovreas L."/>
            <person name="Rohde M."/>
            <person name="Galperin M.Y."/>
            <person name="Jogler C."/>
        </authorList>
    </citation>
    <scope>NUCLEOTIDE SEQUENCE [LARGE SCALE GENOMIC DNA]</scope>
    <source>
        <strain evidence="3 4">Pla85_3_4</strain>
    </source>
</reference>
<proteinExistence type="inferred from homology"/>
<keyword evidence="1" id="KW-0479">Metal-binding</keyword>
<accession>A0A518DM01</accession>
<dbReference type="EC" id="1.14.12.17" evidence="3"/>
<dbReference type="GO" id="GO:0020037">
    <property type="term" value="F:heme binding"/>
    <property type="evidence" value="ECO:0007669"/>
    <property type="project" value="InterPro"/>
</dbReference>
<name>A0A518DM01_9BACT</name>
<protein>
    <submittedName>
        <fullName evidence="3">Flavohemoprotein</fullName>
        <ecNumber evidence="3">1.14.12.17</ecNumber>
    </submittedName>
</protein>
<keyword evidence="3" id="KW-0560">Oxidoreductase</keyword>
<dbReference type="Gene3D" id="1.10.490.10">
    <property type="entry name" value="Globins"/>
    <property type="match status" value="1"/>
</dbReference>
<dbReference type="OrthoDB" id="272491at2"/>
<organism evidence="3 4">
    <name type="scientific">Lignipirellula cremea</name>
    <dbReference type="NCBI Taxonomy" id="2528010"/>
    <lineage>
        <taxon>Bacteria</taxon>
        <taxon>Pseudomonadati</taxon>
        <taxon>Planctomycetota</taxon>
        <taxon>Planctomycetia</taxon>
        <taxon>Pirellulales</taxon>
        <taxon>Pirellulaceae</taxon>
        <taxon>Lignipirellula</taxon>
    </lineage>
</organism>
<keyword evidence="4" id="KW-1185">Reference proteome</keyword>
<dbReference type="SUPFAM" id="SSF46458">
    <property type="entry name" value="Globin-like"/>
    <property type="match status" value="1"/>
</dbReference>
<dbReference type="RefSeq" id="WP_145049182.1">
    <property type="nucleotide sequence ID" value="NZ_CP036433.1"/>
</dbReference>
<keyword evidence="1" id="KW-0561">Oxygen transport</keyword>
<sequence>MQVSTSLAAVLDSQTLLGELFYKQLFEDYPELRRYFSEIDMPRQRMMLTMALTIIAQVHDTPRRATVAYLRYLGTRHYDRAIPREAYDLWRRAMLATLAGLLGSDWTESLEADWNDAIDQTVKIMMEGYDQRFHV</sequence>
<dbReference type="KEGG" id="lcre:Pla8534_06370"/>
<dbReference type="Proteomes" id="UP000317648">
    <property type="component" value="Chromosome"/>
</dbReference>
<keyword evidence="1" id="KW-0813">Transport</keyword>
<evidence type="ECO:0000259" key="2">
    <source>
        <dbReference type="PROSITE" id="PS01033"/>
    </source>
</evidence>
<feature type="domain" description="Globin" evidence="2">
    <location>
        <begin position="1"/>
        <end position="130"/>
    </location>
</feature>
<dbReference type="PROSITE" id="PS01033">
    <property type="entry name" value="GLOBIN"/>
    <property type="match status" value="1"/>
</dbReference>
<dbReference type="GO" id="GO:0005344">
    <property type="term" value="F:oxygen carrier activity"/>
    <property type="evidence" value="ECO:0007669"/>
    <property type="project" value="UniProtKB-KW"/>
</dbReference>
<keyword evidence="1" id="KW-0408">Iron</keyword>
<dbReference type="AlphaFoldDB" id="A0A518DM01"/>
<keyword evidence="1" id="KW-0349">Heme</keyword>
<dbReference type="Pfam" id="PF00042">
    <property type="entry name" value="Globin"/>
    <property type="match status" value="1"/>
</dbReference>
<dbReference type="GO" id="GO:0008941">
    <property type="term" value="F:nitric oxide dioxygenase NAD(P)H activity"/>
    <property type="evidence" value="ECO:0007669"/>
    <property type="project" value="UniProtKB-EC"/>
</dbReference>
<dbReference type="GO" id="GO:0019825">
    <property type="term" value="F:oxygen binding"/>
    <property type="evidence" value="ECO:0007669"/>
    <property type="project" value="InterPro"/>
</dbReference>
<evidence type="ECO:0000313" key="4">
    <source>
        <dbReference type="Proteomes" id="UP000317648"/>
    </source>
</evidence>
<comment type="similarity">
    <text evidence="1">Belongs to the globin family.</text>
</comment>